<keyword evidence="2" id="KW-0648">Protein biosynthesis</keyword>
<dbReference type="InterPro" id="IPR005225">
    <property type="entry name" value="Small_GTP-bd"/>
</dbReference>
<evidence type="ECO:0000256" key="3">
    <source>
        <dbReference type="ARBA" id="ARBA00023134"/>
    </source>
</evidence>
<dbReference type="InterPro" id="IPR005517">
    <property type="entry name" value="Transl_elong_EFG/EF2_IV"/>
</dbReference>
<dbReference type="InterPro" id="IPR031157">
    <property type="entry name" value="G_TR_CS"/>
</dbReference>
<dbReference type="Pfam" id="PF03764">
    <property type="entry name" value="EFG_IV"/>
    <property type="match status" value="1"/>
</dbReference>
<evidence type="ECO:0000313" key="7">
    <source>
        <dbReference type="Proteomes" id="UP000537131"/>
    </source>
</evidence>
<gene>
    <name evidence="6" type="ORF">HBE96_14850</name>
</gene>
<dbReference type="Pfam" id="PF00009">
    <property type="entry name" value="GTP_EFTU"/>
    <property type="match status" value="1"/>
</dbReference>
<dbReference type="PROSITE" id="PS51722">
    <property type="entry name" value="G_TR_2"/>
    <property type="match status" value="1"/>
</dbReference>
<dbReference type="InterPro" id="IPR014721">
    <property type="entry name" value="Ribsml_uS5_D2-typ_fold_subgr"/>
</dbReference>
<dbReference type="AlphaFoldDB" id="A0A7Y0HP74"/>
<protein>
    <submittedName>
        <fullName evidence="6">GTP-binding protein</fullName>
    </submittedName>
</protein>
<dbReference type="InterPro" id="IPR035650">
    <property type="entry name" value="Tet_C"/>
</dbReference>
<keyword evidence="3" id="KW-0342">GTP-binding</keyword>
<dbReference type="GO" id="GO:0032790">
    <property type="term" value="P:ribosome disassembly"/>
    <property type="evidence" value="ECO:0007669"/>
    <property type="project" value="TreeGrafter"/>
</dbReference>
<dbReference type="SUPFAM" id="SSF54980">
    <property type="entry name" value="EF-G C-terminal domain-like"/>
    <property type="match status" value="2"/>
</dbReference>
<evidence type="ECO:0000256" key="4">
    <source>
        <dbReference type="ARBA" id="ARBA00023251"/>
    </source>
</evidence>
<dbReference type="GO" id="GO:0046677">
    <property type="term" value="P:response to antibiotic"/>
    <property type="evidence" value="ECO:0007669"/>
    <property type="project" value="UniProtKB-KW"/>
</dbReference>
<sequence length="887" mass="100854">MKKIVVGILAHVDAGKTTLSESMLYLSGKIRKLGRVDNKDAYLDTYKLEKERGITIFSKQAIFQVDEAQITLLDTPGHVDFSAEMERTLQVLDYAILVISGADGIQGHTQTLWRLLSIYKIPVFIFINKMDQVGTDKEKLMKELKDRLNDGCIEFQENDMEIFYDQIAMCDEKVMDNFIETGEIKSALISELIKSRKVFPCYFGSALKLEGVEEFINGIVKYSERPFYGEEFGAKVFKISRDDQGNRLTFMKITGGSLKVKTALTNKPKDIENSTDNIWEEKINQIRIYSGQKFELVSEAEAGAICVVTGLTKTYPGEGLGAESASSKPLLEPVLSYKVILPEGCDPRILLPKLREIEEEEPELHIIWEENLQEIQVQIMGEVQIEILQSIIKDRFDINVTFDSGTILYKETILNTVEGVGHFEPLRHYSEVHLLMEPGELGSGLQFFTNCSEDCLEKNWQRLILTHLEEKAHKGVLTGSMITDMKITLVAGRAHKKHTEGGDFREATYRAVRQGLMQANSILLEPYYEFQLELPEKMVGRAMTDIERMHGTCEITGVNGDIATVVGSAPVVTMRNYQRDVISYTKGKGRLFYSLKGYAPCHNSDEIIKSIGYDPERDIVSPTGSVFCANGTGFLVNWDEVKNYMHLENYFQKEKSTSSQITKKSSQAQGKSIGLDEIDEIINKTFYANQGKKSIWKKRRTALESHYKTDTYSSVNNIAKENYLLVDGYNIVFAWEGLREIAKDNIDAARTKLLDILCNYQGIKGNKIIVVFDAYRVQGHQVEIYDYNNIHVVYTKEAETADQYIEKFVHQNHGNYSITVATSDNLEQIIIRGNGAALLSAMELMSEVEWANKKMMEEYSEKYRMKRNALSDTLSEEDKEQFNKFLK</sequence>
<dbReference type="Gene3D" id="3.30.70.240">
    <property type="match status" value="1"/>
</dbReference>
<dbReference type="Gene3D" id="3.30.70.870">
    <property type="entry name" value="Elongation Factor G (Translational Gtpase), domain 3"/>
    <property type="match status" value="1"/>
</dbReference>
<dbReference type="NCBIfam" id="TIGR00231">
    <property type="entry name" value="small_GTP"/>
    <property type="match status" value="1"/>
</dbReference>
<dbReference type="GO" id="GO:0005525">
    <property type="term" value="F:GTP binding"/>
    <property type="evidence" value="ECO:0007669"/>
    <property type="project" value="UniProtKB-KW"/>
</dbReference>
<dbReference type="Gene3D" id="2.40.30.10">
    <property type="entry name" value="Translation factors"/>
    <property type="match status" value="1"/>
</dbReference>
<dbReference type="SUPFAM" id="SSF50447">
    <property type="entry name" value="Translation proteins"/>
    <property type="match status" value="1"/>
</dbReference>
<dbReference type="Gene3D" id="3.40.50.300">
    <property type="entry name" value="P-loop containing nucleotide triphosphate hydrolases"/>
    <property type="match status" value="1"/>
</dbReference>
<dbReference type="InterPro" id="IPR000640">
    <property type="entry name" value="EFG_V-like"/>
</dbReference>
<dbReference type="EMBL" id="JABBNI010000027">
    <property type="protein sequence ID" value="NMM63930.1"/>
    <property type="molecule type" value="Genomic_DNA"/>
</dbReference>
<proteinExistence type="predicted"/>
<organism evidence="6 7">
    <name type="scientific">Clostridium muellerianum</name>
    <dbReference type="NCBI Taxonomy" id="2716538"/>
    <lineage>
        <taxon>Bacteria</taxon>
        <taxon>Bacillati</taxon>
        <taxon>Bacillota</taxon>
        <taxon>Clostridia</taxon>
        <taxon>Eubacteriales</taxon>
        <taxon>Clostridiaceae</taxon>
        <taxon>Clostridium</taxon>
    </lineage>
</organism>
<feature type="domain" description="Tr-type G" evidence="5">
    <location>
        <begin position="1"/>
        <end position="227"/>
    </location>
</feature>
<evidence type="ECO:0000259" key="5">
    <source>
        <dbReference type="PROSITE" id="PS51722"/>
    </source>
</evidence>
<dbReference type="InterPro" id="IPR000795">
    <property type="entry name" value="T_Tr_GTP-bd_dom"/>
</dbReference>
<name>A0A7Y0HP74_9CLOT</name>
<dbReference type="InterPro" id="IPR027417">
    <property type="entry name" value="P-loop_NTPase"/>
</dbReference>
<dbReference type="SMART" id="SM00889">
    <property type="entry name" value="EFG_IV"/>
    <property type="match status" value="1"/>
</dbReference>
<dbReference type="PANTHER" id="PTHR43261">
    <property type="entry name" value="TRANSLATION ELONGATION FACTOR G-RELATED"/>
    <property type="match status" value="1"/>
</dbReference>
<dbReference type="PROSITE" id="PS00301">
    <property type="entry name" value="G_TR_1"/>
    <property type="match status" value="1"/>
</dbReference>
<evidence type="ECO:0000256" key="2">
    <source>
        <dbReference type="ARBA" id="ARBA00022917"/>
    </source>
</evidence>
<dbReference type="InterPro" id="IPR009000">
    <property type="entry name" value="Transl_B-barrel_sf"/>
</dbReference>
<dbReference type="SUPFAM" id="SSF54211">
    <property type="entry name" value="Ribosomal protein S5 domain 2-like"/>
    <property type="match status" value="1"/>
</dbReference>
<evidence type="ECO:0000313" key="6">
    <source>
        <dbReference type="EMBL" id="NMM63930.1"/>
    </source>
</evidence>
<reference evidence="6 7" key="1">
    <citation type="submission" date="2020-04" db="EMBL/GenBank/DDBJ databases">
        <authorList>
            <person name="Doyle D.A."/>
        </authorList>
    </citation>
    <scope>NUCLEOTIDE SEQUENCE [LARGE SCALE GENOMIC DNA]</scope>
    <source>
        <strain evidence="6 7">P21</strain>
    </source>
</reference>
<accession>A0A7Y0HP74</accession>
<dbReference type="GO" id="GO:0003924">
    <property type="term" value="F:GTPase activity"/>
    <property type="evidence" value="ECO:0007669"/>
    <property type="project" value="InterPro"/>
</dbReference>
<evidence type="ECO:0000256" key="1">
    <source>
        <dbReference type="ARBA" id="ARBA00022741"/>
    </source>
</evidence>
<dbReference type="Pfam" id="PF00679">
    <property type="entry name" value="EFG_C"/>
    <property type="match status" value="1"/>
</dbReference>
<dbReference type="SUPFAM" id="SSF52540">
    <property type="entry name" value="P-loop containing nucleoside triphosphate hydrolases"/>
    <property type="match status" value="1"/>
</dbReference>
<keyword evidence="4" id="KW-0046">Antibiotic resistance</keyword>
<dbReference type="SMART" id="SM00838">
    <property type="entry name" value="EFG_C"/>
    <property type="match status" value="1"/>
</dbReference>
<keyword evidence="1" id="KW-0547">Nucleotide-binding</keyword>
<dbReference type="PRINTS" id="PR00315">
    <property type="entry name" value="ELONGATNFCT"/>
</dbReference>
<dbReference type="InterPro" id="IPR035647">
    <property type="entry name" value="EFG_III/V"/>
</dbReference>
<dbReference type="RefSeq" id="WP_169298526.1">
    <property type="nucleotide sequence ID" value="NZ_JABBNI010000027.1"/>
</dbReference>
<comment type="caution">
    <text evidence="6">The sequence shown here is derived from an EMBL/GenBank/DDBJ whole genome shotgun (WGS) entry which is preliminary data.</text>
</comment>
<dbReference type="Gene3D" id="3.30.230.10">
    <property type="match status" value="1"/>
</dbReference>
<dbReference type="CDD" id="cd01684">
    <property type="entry name" value="Tet_like_IV"/>
    <property type="match status" value="1"/>
</dbReference>
<dbReference type="CDD" id="cd03711">
    <property type="entry name" value="Tet_C"/>
    <property type="match status" value="1"/>
</dbReference>
<dbReference type="Pfam" id="PF05991">
    <property type="entry name" value="NYN_YacP"/>
    <property type="match status" value="1"/>
</dbReference>
<reference evidence="6 7" key="2">
    <citation type="submission" date="2020-06" db="EMBL/GenBank/DDBJ databases">
        <title>Complete Genome Sequence of Clostridium muelleri sp. nov. P21T, an Acid-Alcohol Producing Acetogen Isolated from Old Hay.</title>
        <authorList>
            <person name="Duncan K.E."/>
            <person name="Tanner R.S."/>
        </authorList>
    </citation>
    <scope>NUCLEOTIDE SEQUENCE [LARGE SCALE GENOMIC DNA]</scope>
    <source>
        <strain evidence="6 7">P21</strain>
    </source>
</reference>
<dbReference type="CDD" id="cd10912">
    <property type="entry name" value="PIN_YacP-like"/>
    <property type="match status" value="1"/>
</dbReference>
<dbReference type="PANTHER" id="PTHR43261:SF1">
    <property type="entry name" value="RIBOSOME-RELEASING FACTOR 2, MITOCHONDRIAL"/>
    <property type="match status" value="1"/>
</dbReference>
<dbReference type="GO" id="GO:0006412">
    <property type="term" value="P:translation"/>
    <property type="evidence" value="ECO:0007669"/>
    <property type="project" value="UniProtKB-KW"/>
</dbReference>
<dbReference type="Proteomes" id="UP000537131">
    <property type="component" value="Unassembled WGS sequence"/>
</dbReference>
<keyword evidence="7" id="KW-1185">Reference proteome</keyword>
<dbReference type="InterPro" id="IPR010298">
    <property type="entry name" value="YacP-like"/>
</dbReference>
<dbReference type="InterPro" id="IPR020568">
    <property type="entry name" value="Ribosomal_Su5_D2-typ_SF"/>
</dbReference>